<sequence>MRHLDTDLTSLAVFLVDRLTEDLARLWEREAAREGDLLRPGLAAQVAIIDEVLATLRSGLLPSQRELRLLLLGYGAHPDYDPVWAQRLSRPA</sequence>
<comment type="caution">
    <text evidence="1">The sequence shown here is derived from an EMBL/GenBank/DDBJ whole genome shotgun (WGS) entry which is preliminary data.</text>
</comment>
<organism evidence="1 2">
    <name type="scientific">Nocardioides oleivorans</name>
    <dbReference type="NCBI Taxonomy" id="273676"/>
    <lineage>
        <taxon>Bacteria</taxon>
        <taxon>Bacillati</taxon>
        <taxon>Actinomycetota</taxon>
        <taxon>Actinomycetes</taxon>
        <taxon>Propionibacteriales</taxon>
        <taxon>Nocardioidaceae</taxon>
        <taxon>Nocardioides</taxon>
    </lineage>
</organism>
<dbReference type="AlphaFoldDB" id="A0A4Q2RTH3"/>
<proteinExistence type="predicted"/>
<name>A0A4Q2RTH3_9ACTN</name>
<protein>
    <submittedName>
        <fullName evidence="1">Uncharacterized protein</fullName>
    </submittedName>
</protein>
<keyword evidence="2" id="KW-1185">Reference proteome</keyword>
<gene>
    <name evidence="1" type="ORF">EUA93_18515</name>
</gene>
<evidence type="ECO:0000313" key="1">
    <source>
        <dbReference type="EMBL" id="RYB92088.1"/>
    </source>
</evidence>
<dbReference type="EMBL" id="SDWT01000002">
    <property type="protein sequence ID" value="RYB92088.1"/>
    <property type="molecule type" value="Genomic_DNA"/>
</dbReference>
<dbReference type="OrthoDB" id="9848836at2"/>
<reference evidence="1 2" key="1">
    <citation type="submission" date="2019-01" db="EMBL/GenBank/DDBJ databases">
        <title>Novel species of Nocardioides.</title>
        <authorList>
            <person name="Liu Q."/>
            <person name="Xin Y.-H."/>
        </authorList>
    </citation>
    <scope>NUCLEOTIDE SEQUENCE [LARGE SCALE GENOMIC DNA]</scope>
    <source>
        <strain evidence="1 2">CGMCC 4.6882</strain>
    </source>
</reference>
<evidence type="ECO:0000313" key="2">
    <source>
        <dbReference type="Proteomes" id="UP000294071"/>
    </source>
</evidence>
<dbReference type="RefSeq" id="WP_129401752.1">
    <property type="nucleotide sequence ID" value="NZ_SDWT01000002.1"/>
</dbReference>
<dbReference type="Proteomes" id="UP000294071">
    <property type="component" value="Unassembled WGS sequence"/>
</dbReference>
<accession>A0A4Q2RTH3</accession>